<dbReference type="Pfam" id="PF13519">
    <property type="entry name" value="VWA_2"/>
    <property type="match status" value="1"/>
</dbReference>
<dbReference type="InterPro" id="IPR036465">
    <property type="entry name" value="vWFA_dom_sf"/>
</dbReference>
<organism evidence="4">
    <name type="scientific">Schlesneria paludicola</name>
    <dbReference type="NCBI Taxonomy" id="360056"/>
    <lineage>
        <taxon>Bacteria</taxon>
        <taxon>Pseudomonadati</taxon>
        <taxon>Planctomycetota</taxon>
        <taxon>Planctomycetia</taxon>
        <taxon>Planctomycetales</taxon>
        <taxon>Planctomycetaceae</taxon>
        <taxon>Schlesneria</taxon>
    </lineage>
</organism>
<feature type="transmembrane region" description="Helical" evidence="1">
    <location>
        <begin position="62"/>
        <end position="83"/>
    </location>
</feature>
<keyword evidence="1" id="KW-0472">Membrane</keyword>
<protein>
    <submittedName>
        <fullName evidence="4">VWA domain-containing protein</fullName>
    </submittedName>
</protein>
<name>A0A7C4LPV3_9PLAN</name>
<accession>A0A7C4LPV3</accession>
<evidence type="ECO:0000259" key="3">
    <source>
        <dbReference type="Pfam" id="PF13519"/>
    </source>
</evidence>
<dbReference type="InterPro" id="IPR002035">
    <property type="entry name" value="VWF_A"/>
</dbReference>
<dbReference type="InterPro" id="IPR024163">
    <property type="entry name" value="Aerotolerance_reg_N"/>
</dbReference>
<dbReference type="Pfam" id="PF07584">
    <property type="entry name" value="BatA"/>
    <property type="match status" value="1"/>
</dbReference>
<evidence type="ECO:0000256" key="1">
    <source>
        <dbReference type="SAM" id="Phobius"/>
    </source>
</evidence>
<feature type="domain" description="VWFA" evidence="3">
    <location>
        <begin position="95"/>
        <end position="198"/>
    </location>
</feature>
<proteinExistence type="predicted"/>
<dbReference type="SUPFAM" id="SSF53300">
    <property type="entry name" value="vWA-like"/>
    <property type="match status" value="1"/>
</dbReference>
<feature type="transmembrane region" description="Helical" evidence="1">
    <location>
        <begin position="6"/>
        <end position="27"/>
    </location>
</feature>
<feature type="domain" description="Aerotolerance regulator N-terminal" evidence="2">
    <location>
        <begin position="4"/>
        <end position="81"/>
    </location>
</feature>
<feature type="transmembrane region" description="Helical" evidence="1">
    <location>
        <begin position="596"/>
        <end position="615"/>
    </location>
</feature>
<keyword evidence="1" id="KW-0812">Transmembrane</keyword>
<dbReference type="AlphaFoldDB" id="A0A7C4LPV3"/>
<dbReference type="EMBL" id="DSVQ01000016">
    <property type="protein sequence ID" value="HGT40457.1"/>
    <property type="molecule type" value="Genomic_DNA"/>
</dbReference>
<sequence length="624" mass="69275">MTWPGFSALSAAWLFALLAPLILFYFLKLRRPRLEISSLALWRQVISDQRVNSPFQKFKRNLLLLLQILLLSCLVLAAMQPFWPADADRAQFIPVLIDCSASMGALDRPGGVTRLDAAKAEVGKLIDNLLPQQRMCLIALDQSARRLTDFTDNHRVLHEALHQLEVRPVPSRLEDGLRMAQALTRLAPVSAVLLITDGNLPPQSDFELPFRLTYQQVPPAGPNLGITELNARRSAAGWEVFARLEGSAGLQGLVECELWQNGEQVHTESITMVEGEAARLTFSVATAEAASLELRIRPDSFDALDVDNAAFLELPAARPLLVYCPEELFSYRHALRSHRDIDLYPRDGAADPPEVDLRFADALRNSGPKSRVTLHIGVVPGDLQPLLTIEDRLAEVVDWSRTSALLRHVQLFDVQIGENPVSRPGVGERDYELAGYEVLAQGTEGPLILERPSETGIDFFLLFHTDRSSLPFRVGFPILVANAVELALERAALSEARSWPTGTLPPHQVAPDSEFLVDTPDGRRLTVRSNAEGVLSGIPATQHGRYVVRRGSDLVANWGVSLLAASETQLATTDKLQFPETSVATSTERLRTDRPLWSWFAWAALALLLAEWWYFQRRPEGVSV</sequence>
<comment type="caution">
    <text evidence="4">The sequence shown here is derived from an EMBL/GenBank/DDBJ whole genome shotgun (WGS) entry which is preliminary data.</text>
</comment>
<dbReference type="Gene3D" id="3.40.50.410">
    <property type="entry name" value="von Willebrand factor, type A domain"/>
    <property type="match status" value="1"/>
</dbReference>
<evidence type="ECO:0000259" key="2">
    <source>
        <dbReference type="Pfam" id="PF07584"/>
    </source>
</evidence>
<dbReference type="PANTHER" id="PTHR37464:SF1">
    <property type="entry name" value="BLL2463 PROTEIN"/>
    <property type="match status" value="1"/>
</dbReference>
<dbReference type="PANTHER" id="PTHR37464">
    <property type="entry name" value="BLL2463 PROTEIN"/>
    <property type="match status" value="1"/>
</dbReference>
<evidence type="ECO:0000313" key="4">
    <source>
        <dbReference type="EMBL" id="HGT40457.1"/>
    </source>
</evidence>
<keyword evidence="1" id="KW-1133">Transmembrane helix</keyword>
<reference evidence="4" key="1">
    <citation type="journal article" date="2020" name="mSystems">
        <title>Genome- and Community-Level Interaction Insights into Carbon Utilization and Element Cycling Functions of Hydrothermarchaeota in Hydrothermal Sediment.</title>
        <authorList>
            <person name="Zhou Z."/>
            <person name="Liu Y."/>
            <person name="Xu W."/>
            <person name="Pan J."/>
            <person name="Luo Z.H."/>
            <person name="Li M."/>
        </authorList>
    </citation>
    <scope>NUCLEOTIDE SEQUENCE [LARGE SCALE GENOMIC DNA]</scope>
    <source>
        <strain evidence="4">SpSt-508</strain>
    </source>
</reference>
<gene>
    <name evidence="4" type="ORF">ENS64_14520</name>
</gene>